<accession>A0A9X1ZMQ5</accession>
<dbReference type="AlphaFoldDB" id="A0A9X1ZMQ5"/>
<name>A0A9X1ZMQ5_9GAMM</name>
<evidence type="ECO:0000313" key="2">
    <source>
        <dbReference type="Proteomes" id="UP001139333"/>
    </source>
</evidence>
<evidence type="ECO:0000313" key="1">
    <source>
        <dbReference type="EMBL" id="MCL1142740.1"/>
    </source>
</evidence>
<proteinExistence type="predicted"/>
<dbReference type="EMBL" id="JAKIKP010000005">
    <property type="protein sequence ID" value="MCL1142740.1"/>
    <property type="molecule type" value="Genomic_DNA"/>
</dbReference>
<reference evidence="1" key="1">
    <citation type="submission" date="2022-01" db="EMBL/GenBank/DDBJ databases">
        <title>Whole genome-based taxonomy of the Shewanellaceae.</title>
        <authorList>
            <person name="Martin-Rodriguez A.J."/>
        </authorList>
    </citation>
    <scope>NUCLEOTIDE SEQUENCE</scope>
    <source>
        <strain evidence="1">DSM 16422</strain>
    </source>
</reference>
<organism evidence="1 2">
    <name type="scientific">Shewanella gaetbuli</name>
    <dbReference type="NCBI Taxonomy" id="220752"/>
    <lineage>
        <taxon>Bacteria</taxon>
        <taxon>Pseudomonadati</taxon>
        <taxon>Pseudomonadota</taxon>
        <taxon>Gammaproteobacteria</taxon>
        <taxon>Alteromonadales</taxon>
        <taxon>Shewanellaceae</taxon>
        <taxon>Shewanella</taxon>
    </lineage>
</organism>
<keyword evidence="2" id="KW-1185">Reference proteome</keyword>
<dbReference type="RefSeq" id="WP_248995424.1">
    <property type="nucleotide sequence ID" value="NZ_JAKIKP010000005.1"/>
</dbReference>
<dbReference type="Proteomes" id="UP001139333">
    <property type="component" value="Unassembled WGS sequence"/>
</dbReference>
<comment type="caution">
    <text evidence="1">The sequence shown here is derived from an EMBL/GenBank/DDBJ whole genome shotgun (WGS) entry which is preliminary data.</text>
</comment>
<gene>
    <name evidence="1" type="ORF">L2672_08565</name>
</gene>
<protein>
    <submittedName>
        <fullName evidence="1">Uncharacterized protein</fullName>
    </submittedName>
</protein>
<sequence>MQNSKIEELTFDEIEQVNGGERASLECIVASTLAVGGTVAAIGSGGAAAWGAAGLWGWAYGACIGY</sequence>